<dbReference type="Pfam" id="PF10677">
    <property type="entry name" value="DUF2490"/>
    <property type="match status" value="1"/>
</dbReference>
<dbReference type="Proteomes" id="UP001549773">
    <property type="component" value="Unassembled WGS sequence"/>
</dbReference>
<organism evidence="1 2">
    <name type="scientific">Sediminicola luteus</name>
    <dbReference type="NCBI Taxonomy" id="319238"/>
    <lineage>
        <taxon>Bacteria</taxon>
        <taxon>Pseudomonadati</taxon>
        <taxon>Bacteroidota</taxon>
        <taxon>Flavobacteriia</taxon>
        <taxon>Flavobacteriales</taxon>
        <taxon>Flavobacteriaceae</taxon>
        <taxon>Sediminicola</taxon>
    </lineage>
</organism>
<evidence type="ECO:0000313" key="1">
    <source>
        <dbReference type="EMBL" id="MET7027837.1"/>
    </source>
</evidence>
<reference evidence="1 2" key="1">
    <citation type="submission" date="2024-07" db="EMBL/GenBank/DDBJ databases">
        <title>The genome sequence of type strain Sediminicola luteus GDMCC 1.2596T.</title>
        <authorList>
            <person name="Liu Y."/>
        </authorList>
    </citation>
    <scope>NUCLEOTIDE SEQUENCE [LARGE SCALE GENOMIC DNA]</scope>
    <source>
        <strain evidence="1 2">GDMCC 1.2596</strain>
    </source>
</reference>
<keyword evidence="2" id="KW-1185">Reference proteome</keyword>
<name>A0ABV2TRD7_9FLAO</name>
<sequence>MNRLAALHLLLLLAILPLTIRAQKTVEYQDQLWTRYFLKIKIDPKWQILQEVEERVYLSTWRQHQFVSRTQLERNLGKGYHFGIGFTYSEQATPQDPTIKDFTNQTELRPQLALEYNQHLSKKFTINHRYWTEFRYFERNNGSFEFANNRSRYKLELRNTSLNHITLKAYNEILLNIGGNIIHNVFDQNRYGTSIQYMPLENLGIEIGYLNSFQQRKSGVDFYNRNIVRLTVYHTIKYKPANIP</sequence>
<dbReference type="EMBL" id="JBEWYP010000001">
    <property type="protein sequence ID" value="MET7027837.1"/>
    <property type="molecule type" value="Genomic_DNA"/>
</dbReference>
<comment type="caution">
    <text evidence="1">The sequence shown here is derived from an EMBL/GenBank/DDBJ whole genome shotgun (WGS) entry which is preliminary data.</text>
</comment>
<accession>A0ABV2TRD7</accession>
<evidence type="ECO:0000313" key="2">
    <source>
        <dbReference type="Proteomes" id="UP001549773"/>
    </source>
</evidence>
<dbReference type="RefSeq" id="WP_354616721.1">
    <property type="nucleotide sequence ID" value="NZ_JBEWYP010000001.1"/>
</dbReference>
<gene>
    <name evidence="1" type="ORF">ABXZ32_00430</name>
</gene>
<dbReference type="InterPro" id="IPR019619">
    <property type="entry name" value="DUF2490"/>
</dbReference>
<proteinExistence type="predicted"/>
<protein>
    <submittedName>
        <fullName evidence="1">DUF2490 domain-containing protein</fullName>
    </submittedName>
</protein>